<feature type="domain" description="BCD1 alpha/beta" evidence="2">
    <location>
        <begin position="1"/>
        <end position="78"/>
    </location>
</feature>
<evidence type="ECO:0000313" key="3">
    <source>
        <dbReference type="EMBL" id="KAE8724076.1"/>
    </source>
</evidence>
<proteinExistence type="predicted"/>
<evidence type="ECO:0000256" key="1">
    <source>
        <dbReference type="ARBA" id="ARBA00022553"/>
    </source>
</evidence>
<dbReference type="GO" id="GO:0048254">
    <property type="term" value="P:snoRNA localization"/>
    <property type="evidence" value="ECO:0007669"/>
    <property type="project" value="TreeGrafter"/>
</dbReference>
<dbReference type="GO" id="GO:0000492">
    <property type="term" value="P:box C/D snoRNP assembly"/>
    <property type="evidence" value="ECO:0007669"/>
    <property type="project" value="TreeGrafter"/>
</dbReference>
<protein>
    <recommendedName>
        <fullName evidence="2">BCD1 alpha/beta domain-containing protein</fullName>
    </recommendedName>
</protein>
<dbReference type="Proteomes" id="UP000436088">
    <property type="component" value="Unassembled WGS sequence"/>
</dbReference>
<dbReference type="PANTHER" id="PTHR13483">
    <property type="entry name" value="BOX C_D SNORNA PROTEIN 1-RELATED"/>
    <property type="match status" value="1"/>
</dbReference>
<keyword evidence="1" id="KW-0597">Phosphoprotein</keyword>
<evidence type="ECO:0000313" key="4">
    <source>
        <dbReference type="Proteomes" id="UP000436088"/>
    </source>
</evidence>
<dbReference type="InterPro" id="IPR057721">
    <property type="entry name" value="BCD1_alpha/beta"/>
</dbReference>
<name>A0A6A3C5K0_HIBSY</name>
<dbReference type="PANTHER" id="PTHR13483:SF3">
    <property type="entry name" value="BOX C_D SNORNA PROTEIN 1"/>
    <property type="match status" value="1"/>
</dbReference>
<sequence length="80" mass="9649">MPRKEANQTRFNHKKKCISWTIEWRFHSTDVVLLDHGVHEDTSLCLLIKNHLQPSPWNHSIRRFCEVQLDCLKFFYSKIP</sequence>
<dbReference type="GO" id="GO:0000463">
    <property type="term" value="P:maturation of LSU-rRNA from tricistronic rRNA transcript (SSU-rRNA, 5.8S rRNA, LSU-rRNA)"/>
    <property type="evidence" value="ECO:0007669"/>
    <property type="project" value="TreeGrafter"/>
</dbReference>
<keyword evidence="4" id="KW-1185">Reference proteome</keyword>
<gene>
    <name evidence="3" type="ORF">F3Y22_tig00010968pilonHSYRG00240</name>
</gene>
<reference evidence="3" key="1">
    <citation type="submission" date="2019-09" db="EMBL/GenBank/DDBJ databases">
        <title>Draft genome information of white flower Hibiscus syriacus.</title>
        <authorList>
            <person name="Kim Y.-M."/>
        </authorList>
    </citation>
    <scope>NUCLEOTIDE SEQUENCE [LARGE SCALE GENOMIC DNA]</scope>
    <source>
        <strain evidence="3">YM2019G1</strain>
    </source>
</reference>
<accession>A0A6A3C5K0</accession>
<dbReference type="InterPro" id="IPR051639">
    <property type="entry name" value="BCD1"/>
</dbReference>
<evidence type="ECO:0000259" key="2">
    <source>
        <dbReference type="Pfam" id="PF25790"/>
    </source>
</evidence>
<organism evidence="3 4">
    <name type="scientific">Hibiscus syriacus</name>
    <name type="common">Rose of Sharon</name>
    <dbReference type="NCBI Taxonomy" id="106335"/>
    <lineage>
        <taxon>Eukaryota</taxon>
        <taxon>Viridiplantae</taxon>
        <taxon>Streptophyta</taxon>
        <taxon>Embryophyta</taxon>
        <taxon>Tracheophyta</taxon>
        <taxon>Spermatophyta</taxon>
        <taxon>Magnoliopsida</taxon>
        <taxon>eudicotyledons</taxon>
        <taxon>Gunneridae</taxon>
        <taxon>Pentapetalae</taxon>
        <taxon>rosids</taxon>
        <taxon>malvids</taxon>
        <taxon>Malvales</taxon>
        <taxon>Malvaceae</taxon>
        <taxon>Malvoideae</taxon>
        <taxon>Hibiscus</taxon>
    </lineage>
</organism>
<comment type="caution">
    <text evidence="3">The sequence shown here is derived from an EMBL/GenBank/DDBJ whole genome shotgun (WGS) entry which is preliminary data.</text>
</comment>
<dbReference type="GO" id="GO:0005634">
    <property type="term" value="C:nucleus"/>
    <property type="evidence" value="ECO:0007669"/>
    <property type="project" value="TreeGrafter"/>
</dbReference>
<dbReference type="Pfam" id="PF25790">
    <property type="entry name" value="BCD1"/>
    <property type="match status" value="1"/>
</dbReference>
<dbReference type="EMBL" id="VEPZ02000488">
    <property type="protein sequence ID" value="KAE8724076.1"/>
    <property type="molecule type" value="Genomic_DNA"/>
</dbReference>
<dbReference type="AlphaFoldDB" id="A0A6A3C5K0"/>
<dbReference type="GO" id="GO:0070761">
    <property type="term" value="C:pre-snoRNP complex"/>
    <property type="evidence" value="ECO:0007669"/>
    <property type="project" value="TreeGrafter"/>
</dbReference>